<gene>
    <name evidence="6" type="ORF">SAMN05421779_103617</name>
</gene>
<organism evidence="6 7">
    <name type="scientific">Insolitispirillum peregrinum</name>
    <dbReference type="NCBI Taxonomy" id="80876"/>
    <lineage>
        <taxon>Bacteria</taxon>
        <taxon>Pseudomonadati</taxon>
        <taxon>Pseudomonadota</taxon>
        <taxon>Alphaproteobacteria</taxon>
        <taxon>Rhodospirillales</taxon>
        <taxon>Novispirillaceae</taxon>
        <taxon>Insolitispirillum</taxon>
    </lineage>
</organism>
<dbReference type="GO" id="GO:0003677">
    <property type="term" value="F:DNA binding"/>
    <property type="evidence" value="ECO:0007669"/>
    <property type="project" value="UniProtKB-KW"/>
</dbReference>
<evidence type="ECO:0000256" key="1">
    <source>
        <dbReference type="ARBA" id="ARBA00009437"/>
    </source>
</evidence>
<evidence type="ECO:0000313" key="6">
    <source>
        <dbReference type="EMBL" id="SIS78582.1"/>
    </source>
</evidence>
<dbReference type="InterPro" id="IPR058163">
    <property type="entry name" value="LysR-type_TF_proteobact-type"/>
</dbReference>
<keyword evidence="4" id="KW-0804">Transcription</keyword>
<name>A0A1N7LXP9_9PROT</name>
<evidence type="ECO:0000256" key="4">
    <source>
        <dbReference type="ARBA" id="ARBA00023163"/>
    </source>
</evidence>
<dbReference type="Proteomes" id="UP000185678">
    <property type="component" value="Unassembled WGS sequence"/>
</dbReference>
<dbReference type="RefSeq" id="WP_175617043.1">
    <property type="nucleotide sequence ID" value="NZ_FTOA01000003.1"/>
</dbReference>
<dbReference type="InterPro" id="IPR036390">
    <property type="entry name" value="WH_DNA-bd_sf"/>
</dbReference>
<accession>A0A1N7LXP9</accession>
<evidence type="ECO:0000313" key="7">
    <source>
        <dbReference type="Proteomes" id="UP000185678"/>
    </source>
</evidence>
<evidence type="ECO:0000256" key="2">
    <source>
        <dbReference type="ARBA" id="ARBA00023015"/>
    </source>
</evidence>
<dbReference type="SUPFAM" id="SSF53850">
    <property type="entry name" value="Periplasmic binding protein-like II"/>
    <property type="match status" value="1"/>
</dbReference>
<dbReference type="Gene3D" id="1.10.10.10">
    <property type="entry name" value="Winged helix-like DNA-binding domain superfamily/Winged helix DNA-binding domain"/>
    <property type="match status" value="1"/>
</dbReference>
<dbReference type="PANTHER" id="PTHR30537">
    <property type="entry name" value="HTH-TYPE TRANSCRIPTIONAL REGULATOR"/>
    <property type="match status" value="1"/>
</dbReference>
<feature type="domain" description="HTH lysR-type" evidence="5">
    <location>
        <begin position="3"/>
        <end position="60"/>
    </location>
</feature>
<dbReference type="PANTHER" id="PTHR30537:SF5">
    <property type="entry name" value="HTH-TYPE TRANSCRIPTIONAL ACTIVATOR TTDR-RELATED"/>
    <property type="match status" value="1"/>
</dbReference>
<dbReference type="Gene3D" id="3.40.190.290">
    <property type="match status" value="1"/>
</dbReference>
<dbReference type="Pfam" id="PF00126">
    <property type="entry name" value="HTH_1"/>
    <property type="match status" value="1"/>
</dbReference>
<keyword evidence="2" id="KW-0805">Transcription regulation</keyword>
<dbReference type="EMBL" id="FTOA01000003">
    <property type="protein sequence ID" value="SIS78582.1"/>
    <property type="molecule type" value="Genomic_DNA"/>
</dbReference>
<dbReference type="InterPro" id="IPR005119">
    <property type="entry name" value="LysR_subst-bd"/>
</dbReference>
<sequence length="309" mass="33597">MDLTLSDIRLIRKIAERGRMADVARELRLSPASVSARLKAAEDSLGAPLFLRTTRSLSLTEEGRRFLAASDGLVNAWEGLGKAVRGQQDEMAGPIRITASYDIGASHIAPVLQAFQADFPGVVLDLHLDDAVVDVVGGGFDIAIRSGALPDSRLKVRHLARGRRLVVASPAYLVTAGTPRTPWDLAEHRCIVRRAGGVVVDDWYFEQDGRTVAVRVPLSLITNDGAQTRRWALAGAGIALKSWLDVAEDLQAGRLVSLLPDWMLPAMPLHLVSPPRSPEPRRVTVLKERLIAHFQTLNSFSYPATGISP</sequence>
<comment type="similarity">
    <text evidence="1">Belongs to the LysR transcriptional regulatory family.</text>
</comment>
<keyword evidence="7" id="KW-1185">Reference proteome</keyword>
<protein>
    <submittedName>
        <fullName evidence="6">Transcriptional regulator, LysR family</fullName>
    </submittedName>
</protein>
<dbReference type="PROSITE" id="PS50931">
    <property type="entry name" value="HTH_LYSR"/>
    <property type="match status" value="1"/>
</dbReference>
<reference evidence="6 7" key="1">
    <citation type="submission" date="2017-01" db="EMBL/GenBank/DDBJ databases">
        <authorList>
            <person name="Mah S.A."/>
            <person name="Swanson W.J."/>
            <person name="Moy G.W."/>
            <person name="Vacquier V.D."/>
        </authorList>
    </citation>
    <scope>NUCLEOTIDE SEQUENCE [LARGE SCALE GENOMIC DNA]</scope>
    <source>
        <strain evidence="6 7">DSM 11589</strain>
    </source>
</reference>
<keyword evidence="3" id="KW-0238">DNA-binding</keyword>
<dbReference type="GO" id="GO:0003700">
    <property type="term" value="F:DNA-binding transcription factor activity"/>
    <property type="evidence" value="ECO:0007669"/>
    <property type="project" value="InterPro"/>
</dbReference>
<proteinExistence type="inferred from homology"/>
<dbReference type="AlphaFoldDB" id="A0A1N7LXP9"/>
<evidence type="ECO:0000259" key="5">
    <source>
        <dbReference type="PROSITE" id="PS50931"/>
    </source>
</evidence>
<dbReference type="SUPFAM" id="SSF46785">
    <property type="entry name" value="Winged helix' DNA-binding domain"/>
    <property type="match status" value="1"/>
</dbReference>
<dbReference type="STRING" id="80876.SAMN05421779_103617"/>
<evidence type="ECO:0000256" key="3">
    <source>
        <dbReference type="ARBA" id="ARBA00023125"/>
    </source>
</evidence>
<dbReference type="InterPro" id="IPR036388">
    <property type="entry name" value="WH-like_DNA-bd_sf"/>
</dbReference>
<dbReference type="InterPro" id="IPR000847">
    <property type="entry name" value="LysR_HTH_N"/>
</dbReference>
<dbReference type="CDD" id="cd08422">
    <property type="entry name" value="PBP2_CrgA_like"/>
    <property type="match status" value="1"/>
</dbReference>
<dbReference type="Pfam" id="PF03466">
    <property type="entry name" value="LysR_substrate"/>
    <property type="match status" value="1"/>
</dbReference>